<comment type="similarity">
    <text evidence="1">Belongs to the histidine acid phosphatase family.</text>
</comment>
<dbReference type="OrthoDB" id="10262962at2759"/>
<dbReference type="InterPro" id="IPR050645">
    <property type="entry name" value="Histidine_acid_phosphatase"/>
</dbReference>
<dbReference type="GO" id="GO:0016791">
    <property type="term" value="F:phosphatase activity"/>
    <property type="evidence" value="ECO:0007669"/>
    <property type="project" value="TreeGrafter"/>
</dbReference>
<dbReference type="AlphaFoldDB" id="A0A5N5X9D0"/>
<dbReference type="Proteomes" id="UP000326565">
    <property type="component" value="Unassembled WGS sequence"/>
</dbReference>
<dbReference type="Gene3D" id="3.40.50.1240">
    <property type="entry name" value="Phosphoglycerate mutase-like"/>
    <property type="match status" value="1"/>
</dbReference>
<dbReference type="SUPFAM" id="SSF53254">
    <property type="entry name" value="Phosphoglycerate mutase-like"/>
    <property type="match status" value="1"/>
</dbReference>
<feature type="signal peptide" evidence="2">
    <location>
        <begin position="1"/>
        <end position="16"/>
    </location>
</feature>
<evidence type="ECO:0000256" key="2">
    <source>
        <dbReference type="SAM" id="SignalP"/>
    </source>
</evidence>
<dbReference type="PANTHER" id="PTHR11567:SF195">
    <property type="entry name" value="ACID PHOSPHATASE, PUTATIVE (AFU_ORTHOLOGUE AFUA_3G14570)-RELATED"/>
    <property type="match status" value="1"/>
</dbReference>
<evidence type="ECO:0000256" key="1">
    <source>
        <dbReference type="ARBA" id="ARBA00005375"/>
    </source>
</evidence>
<gene>
    <name evidence="3" type="ORF">BDV29DRAFT_188777</name>
</gene>
<evidence type="ECO:0000313" key="4">
    <source>
        <dbReference type="Proteomes" id="UP000326565"/>
    </source>
</evidence>
<evidence type="ECO:0000313" key="3">
    <source>
        <dbReference type="EMBL" id="KAB8077296.1"/>
    </source>
</evidence>
<dbReference type="PANTHER" id="PTHR11567">
    <property type="entry name" value="ACID PHOSPHATASE-RELATED"/>
    <property type="match status" value="1"/>
</dbReference>
<dbReference type="Pfam" id="PF00328">
    <property type="entry name" value="His_Phos_2"/>
    <property type="match status" value="1"/>
</dbReference>
<dbReference type="InterPro" id="IPR029033">
    <property type="entry name" value="His_PPase_superfam"/>
</dbReference>
<protein>
    <submittedName>
        <fullName evidence="3">Histidine phosphatase superfamily</fullName>
    </submittedName>
</protein>
<organism evidence="3 4">
    <name type="scientific">Aspergillus leporis</name>
    <dbReference type="NCBI Taxonomy" id="41062"/>
    <lineage>
        <taxon>Eukaryota</taxon>
        <taxon>Fungi</taxon>
        <taxon>Dikarya</taxon>
        <taxon>Ascomycota</taxon>
        <taxon>Pezizomycotina</taxon>
        <taxon>Eurotiomycetes</taxon>
        <taxon>Eurotiomycetidae</taxon>
        <taxon>Eurotiales</taxon>
        <taxon>Aspergillaceae</taxon>
        <taxon>Aspergillus</taxon>
        <taxon>Aspergillus subgen. Circumdati</taxon>
    </lineage>
</organism>
<accession>A0A5N5X9D0</accession>
<dbReference type="EMBL" id="ML732170">
    <property type="protein sequence ID" value="KAB8077296.1"/>
    <property type="molecule type" value="Genomic_DNA"/>
</dbReference>
<dbReference type="CDD" id="cd07061">
    <property type="entry name" value="HP_HAP_like"/>
    <property type="match status" value="1"/>
</dbReference>
<feature type="chain" id="PRO_5024807445" evidence="2">
    <location>
        <begin position="17"/>
        <end position="459"/>
    </location>
</feature>
<keyword evidence="4" id="KW-1185">Reference proteome</keyword>
<name>A0A5N5X9D0_9EURO</name>
<reference evidence="3 4" key="1">
    <citation type="submission" date="2019-04" db="EMBL/GenBank/DDBJ databases">
        <title>Friends and foes A comparative genomics study of 23 Aspergillus species from section Flavi.</title>
        <authorList>
            <consortium name="DOE Joint Genome Institute"/>
            <person name="Kjaerbolling I."/>
            <person name="Vesth T."/>
            <person name="Frisvad J.C."/>
            <person name="Nybo J.L."/>
            <person name="Theobald S."/>
            <person name="Kildgaard S."/>
            <person name="Isbrandt T."/>
            <person name="Kuo A."/>
            <person name="Sato A."/>
            <person name="Lyhne E.K."/>
            <person name="Kogle M.E."/>
            <person name="Wiebenga A."/>
            <person name="Kun R.S."/>
            <person name="Lubbers R.J."/>
            <person name="Makela M.R."/>
            <person name="Barry K."/>
            <person name="Chovatia M."/>
            <person name="Clum A."/>
            <person name="Daum C."/>
            <person name="Haridas S."/>
            <person name="He G."/>
            <person name="LaButti K."/>
            <person name="Lipzen A."/>
            <person name="Mondo S."/>
            <person name="Riley R."/>
            <person name="Salamov A."/>
            <person name="Simmons B.A."/>
            <person name="Magnuson J.K."/>
            <person name="Henrissat B."/>
            <person name="Mortensen U.H."/>
            <person name="Larsen T.O."/>
            <person name="Devries R.P."/>
            <person name="Grigoriev I.V."/>
            <person name="Machida M."/>
            <person name="Baker S.E."/>
            <person name="Andersen M.R."/>
        </authorList>
    </citation>
    <scope>NUCLEOTIDE SEQUENCE [LARGE SCALE GENOMIC DNA]</scope>
    <source>
        <strain evidence="3 4">CBS 151.66</strain>
    </source>
</reference>
<proteinExistence type="inferred from homology"/>
<sequence>MIALFFALLAGTPSLASRDTFYPPLNHSTYITNASLGTYGGIYSAPVDQASPIDDVYNYCTMPHPHVNTYTLPPPVANQSVAAHLVYLEYLQRHQRRTPYNILPGGENQEYNCDNLHPHLYAAPAAQPSTPAQVYGQAYSDTSNPFLTTYVNGTCQYPQLTIGGLLDGYQHGRDLRAIYGDQLNLIPTSPDAAKVWFRSSSSALTQGSAGGVLRGVFPSHTGPIPLHQQASAIDTVDRGFPCATRDTLLTTIQSTPEWTEHLSVTEQLRTRLSTMFNATSSWTSTFDHFADNFQARLCNGYQLPCRVQDESDCVSTDQANEVFRAGDWEWNYWWRTNANATRYIQLVQGLFIGEIVRKFEAVEQGKSDLVYSHNFVHDGDIGPILGALGIKSLRWPGMASNIAFEIWETSDSEFYARVLYSGTAIETIHGTLDWIPLATLIGILKPFIPDDIILMCNSS</sequence>
<dbReference type="InterPro" id="IPR000560">
    <property type="entry name" value="His_Pase_clade-2"/>
</dbReference>
<keyword evidence="2" id="KW-0732">Signal</keyword>